<comment type="caution">
    <text evidence="8">The sequence shown here is derived from an EMBL/GenBank/DDBJ whole genome shotgun (WGS) entry which is preliminary data.</text>
</comment>
<dbReference type="PANTHER" id="PTHR43342:SF2">
    <property type="entry name" value="POTENTIAL NAD-REDUCING HYDROGENASE SUBUNIT"/>
    <property type="match status" value="1"/>
</dbReference>
<sequence length="163" mass="18274">MDAKTIDEIIEKYKNPSGMVLGILEEIQNINKYLSKDALIYVSKKINVPFSQLYSVATFYSFFNLNPVGEHIISVCTGTACHVKGAAEILKSLEYLLGITKEESTEDSKFFLTTHDGCFSLNAARCFGCCSMAPVIKVDDKMYGYVTIQNLPKILKEYGWSKK</sequence>
<evidence type="ECO:0000256" key="5">
    <source>
        <dbReference type="ARBA" id="ARBA00023014"/>
    </source>
</evidence>
<dbReference type="Proteomes" id="UP000322876">
    <property type="component" value="Unassembled WGS sequence"/>
</dbReference>
<dbReference type="CDD" id="cd03064">
    <property type="entry name" value="TRX_Fd_NuoE"/>
    <property type="match status" value="1"/>
</dbReference>
<proteinExistence type="inferred from homology"/>
<keyword evidence="4 7" id="KW-0408">Iron</keyword>
<reference evidence="8 9" key="1">
    <citation type="submission" date="2019-06" db="EMBL/GenBank/DDBJ databases">
        <title>Genomic insights into carbon and energy metabolism of Deferribacter autotrophicus revealed new metabolic traits in the phylum Deferribacteres.</title>
        <authorList>
            <person name="Slobodkin A.I."/>
            <person name="Slobodkina G.B."/>
            <person name="Allioux M."/>
            <person name="Alain K."/>
            <person name="Jebbar M."/>
            <person name="Shadrin V."/>
            <person name="Kublanov I.V."/>
            <person name="Toshchakov S.V."/>
            <person name="Bonch-Osmolovskaya E.A."/>
        </authorList>
    </citation>
    <scope>NUCLEOTIDE SEQUENCE [LARGE SCALE GENOMIC DNA]</scope>
    <source>
        <strain evidence="8 9">SL50</strain>
    </source>
</reference>
<feature type="binding site" evidence="7">
    <location>
        <position position="76"/>
    </location>
    <ligand>
        <name>[2Fe-2S] cluster</name>
        <dbReference type="ChEBI" id="CHEBI:190135"/>
    </ligand>
</feature>
<dbReference type="InterPro" id="IPR041921">
    <property type="entry name" value="NuoE_N"/>
</dbReference>
<evidence type="ECO:0000256" key="1">
    <source>
        <dbReference type="ARBA" id="ARBA00010643"/>
    </source>
</evidence>
<protein>
    <submittedName>
        <fullName evidence="8">NAD(P)H-dependent oxidoreductase subunit E</fullName>
    </submittedName>
</protein>
<keyword evidence="9" id="KW-1185">Reference proteome</keyword>
<dbReference type="GO" id="GO:0051537">
    <property type="term" value="F:2 iron, 2 sulfur cluster binding"/>
    <property type="evidence" value="ECO:0007669"/>
    <property type="project" value="UniProtKB-KW"/>
</dbReference>
<keyword evidence="2 7" id="KW-0001">2Fe-2S</keyword>
<dbReference type="EMBL" id="VFJB01000010">
    <property type="protein sequence ID" value="KAA0256845.1"/>
    <property type="molecule type" value="Genomic_DNA"/>
</dbReference>
<evidence type="ECO:0000256" key="6">
    <source>
        <dbReference type="ARBA" id="ARBA00034078"/>
    </source>
</evidence>
<feature type="binding site" evidence="7">
    <location>
        <position position="81"/>
    </location>
    <ligand>
        <name>[2Fe-2S] cluster</name>
        <dbReference type="ChEBI" id="CHEBI:190135"/>
    </ligand>
</feature>
<evidence type="ECO:0000256" key="3">
    <source>
        <dbReference type="ARBA" id="ARBA00022723"/>
    </source>
</evidence>
<keyword evidence="3 7" id="KW-0479">Metal-binding</keyword>
<name>A0A5A8F327_9BACT</name>
<evidence type="ECO:0000256" key="7">
    <source>
        <dbReference type="PIRSR" id="PIRSR000216-1"/>
    </source>
</evidence>
<gene>
    <name evidence="8" type="ORF">FHQ18_12015</name>
</gene>
<evidence type="ECO:0000313" key="9">
    <source>
        <dbReference type="Proteomes" id="UP000322876"/>
    </source>
</evidence>
<dbReference type="InterPro" id="IPR036249">
    <property type="entry name" value="Thioredoxin-like_sf"/>
</dbReference>
<comment type="cofactor">
    <cofactor evidence="6">
        <name>[2Fe-2S] cluster</name>
        <dbReference type="ChEBI" id="CHEBI:190135"/>
    </cofactor>
</comment>
<dbReference type="Pfam" id="PF01257">
    <property type="entry name" value="2Fe-2S_thioredx"/>
    <property type="match status" value="1"/>
</dbReference>
<dbReference type="OrthoDB" id="9807941at2"/>
<dbReference type="GO" id="GO:0046872">
    <property type="term" value="F:metal ion binding"/>
    <property type="evidence" value="ECO:0007669"/>
    <property type="project" value="UniProtKB-KW"/>
</dbReference>
<dbReference type="InterPro" id="IPR002023">
    <property type="entry name" value="NuoE-like"/>
</dbReference>
<dbReference type="Gene3D" id="1.10.10.1590">
    <property type="entry name" value="NADH-quinone oxidoreductase subunit E"/>
    <property type="match status" value="1"/>
</dbReference>
<dbReference type="Gene3D" id="3.40.30.10">
    <property type="entry name" value="Glutaredoxin"/>
    <property type="match status" value="1"/>
</dbReference>
<dbReference type="AlphaFoldDB" id="A0A5A8F327"/>
<feature type="binding site" evidence="7">
    <location>
        <position position="130"/>
    </location>
    <ligand>
        <name>[2Fe-2S] cluster</name>
        <dbReference type="ChEBI" id="CHEBI:190135"/>
    </ligand>
</feature>
<accession>A0A5A8F327</accession>
<dbReference type="InterPro" id="IPR042128">
    <property type="entry name" value="NuoE_dom"/>
</dbReference>
<comment type="cofactor">
    <cofactor evidence="7">
        <name>[2Fe-2S] cluster</name>
        <dbReference type="ChEBI" id="CHEBI:190135"/>
    </cofactor>
    <text evidence="7">Binds 1 [2Fe-2S] cluster.</text>
</comment>
<evidence type="ECO:0000256" key="4">
    <source>
        <dbReference type="ARBA" id="ARBA00023004"/>
    </source>
</evidence>
<evidence type="ECO:0000313" key="8">
    <source>
        <dbReference type="EMBL" id="KAA0256845.1"/>
    </source>
</evidence>
<dbReference type="PANTHER" id="PTHR43342">
    <property type="entry name" value="NADH-QUINONE OXIDOREDUCTASE, E SUBUNIT"/>
    <property type="match status" value="1"/>
</dbReference>
<dbReference type="SUPFAM" id="SSF52833">
    <property type="entry name" value="Thioredoxin-like"/>
    <property type="match status" value="1"/>
</dbReference>
<dbReference type="PIRSF" id="PIRSF000216">
    <property type="entry name" value="NADH_DH_24kDa"/>
    <property type="match status" value="1"/>
</dbReference>
<feature type="binding site" evidence="7">
    <location>
        <position position="126"/>
    </location>
    <ligand>
        <name>[2Fe-2S] cluster</name>
        <dbReference type="ChEBI" id="CHEBI:190135"/>
    </ligand>
</feature>
<keyword evidence="5 7" id="KW-0411">Iron-sulfur</keyword>
<evidence type="ECO:0000256" key="2">
    <source>
        <dbReference type="ARBA" id="ARBA00022714"/>
    </source>
</evidence>
<organism evidence="8 9">
    <name type="scientific">Deferribacter autotrophicus</name>
    <dbReference type="NCBI Taxonomy" id="500465"/>
    <lineage>
        <taxon>Bacteria</taxon>
        <taxon>Pseudomonadati</taxon>
        <taxon>Deferribacterota</taxon>
        <taxon>Deferribacteres</taxon>
        <taxon>Deferribacterales</taxon>
        <taxon>Deferribacteraceae</taxon>
        <taxon>Deferribacter</taxon>
    </lineage>
</organism>
<comment type="similarity">
    <text evidence="1">Belongs to the complex I 24 kDa subunit family.</text>
</comment>
<dbReference type="InterPro" id="IPR028431">
    <property type="entry name" value="NADP_DH_HndA-like"/>
</dbReference>
<dbReference type="GO" id="GO:0016491">
    <property type="term" value="F:oxidoreductase activity"/>
    <property type="evidence" value="ECO:0007669"/>
    <property type="project" value="InterPro"/>
</dbReference>
<dbReference type="RefSeq" id="WP_149267425.1">
    <property type="nucleotide sequence ID" value="NZ_VFJB01000010.1"/>
</dbReference>